<protein>
    <recommendedName>
        <fullName evidence="1">YdhG-like domain-containing protein</fullName>
    </recommendedName>
</protein>
<organism evidence="2 3">
    <name type="scientific">Vannielia litorea</name>
    <dbReference type="NCBI Taxonomy" id="1217970"/>
    <lineage>
        <taxon>Bacteria</taxon>
        <taxon>Pseudomonadati</taxon>
        <taxon>Pseudomonadota</taxon>
        <taxon>Alphaproteobacteria</taxon>
        <taxon>Rhodobacterales</taxon>
        <taxon>Paracoccaceae</taxon>
        <taxon>Vannielia</taxon>
    </lineage>
</organism>
<dbReference type="Proteomes" id="UP000184932">
    <property type="component" value="Unassembled WGS sequence"/>
</dbReference>
<dbReference type="InterPro" id="IPR014922">
    <property type="entry name" value="YdhG-like"/>
</dbReference>
<evidence type="ECO:0000259" key="1">
    <source>
        <dbReference type="Pfam" id="PF08818"/>
    </source>
</evidence>
<dbReference type="AlphaFoldDB" id="A0A1N6GS27"/>
<name>A0A1N6GS27_9RHOB</name>
<sequence>MANATQPTDADPRAFCEAVAHPGRRADALRLLDLFAQTTGFAARMWGPSLVGFGRYRYTYATGRTGDWLATGFSPRRANMVVYIMPGYADFGEILARLGPHRLGKSCLYLGRLAQIEEAVLAELIRAGLDELATHWPVEPS</sequence>
<dbReference type="OrthoDB" id="5951444at2"/>
<dbReference type="Pfam" id="PF08818">
    <property type="entry name" value="DUF1801"/>
    <property type="match status" value="1"/>
</dbReference>
<reference evidence="3" key="1">
    <citation type="submission" date="2016-11" db="EMBL/GenBank/DDBJ databases">
        <authorList>
            <person name="Varghese N."/>
            <person name="Submissions S."/>
        </authorList>
    </citation>
    <scope>NUCLEOTIDE SEQUENCE [LARGE SCALE GENOMIC DNA]</scope>
    <source>
        <strain evidence="3">DSM 29440</strain>
    </source>
</reference>
<proteinExistence type="predicted"/>
<feature type="domain" description="YdhG-like" evidence="1">
    <location>
        <begin position="24"/>
        <end position="127"/>
    </location>
</feature>
<dbReference type="STRING" id="1217970.SAMN05444002_2732"/>
<gene>
    <name evidence="2" type="ORF">SAMN05444002_2732</name>
</gene>
<dbReference type="RefSeq" id="WP_074256718.1">
    <property type="nucleotide sequence ID" value="NZ_FSRL01000001.1"/>
</dbReference>
<accession>A0A1N6GS27</accession>
<evidence type="ECO:0000313" key="3">
    <source>
        <dbReference type="Proteomes" id="UP000184932"/>
    </source>
</evidence>
<evidence type="ECO:0000313" key="2">
    <source>
        <dbReference type="EMBL" id="SIO10364.1"/>
    </source>
</evidence>
<dbReference type="EMBL" id="FSRL01000001">
    <property type="protein sequence ID" value="SIO10364.1"/>
    <property type="molecule type" value="Genomic_DNA"/>
</dbReference>
<keyword evidence="3" id="KW-1185">Reference proteome</keyword>